<keyword evidence="11" id="KW-1185">Reference proteome</keyword>
<dbReference type="SUPFAM" id="SSF53383">
    <property type="entry name" value="PLP-dependent transferases"/>
    <property type="match status" value="1"/>
</dbReference>
<proteinExistence type="inferred from homology"/>
<evidence type="ECO:0000313" key="11">
    <source>
        <dbReference type="Proteomes" id="UP001516464"/>
    </source>
</evidence>
<feature type="domain" description="Aminotransferase class I/classII large" evidence="9">
    <location>
        <begin position="106"/>
        <end position="462"/>
    </location>
</feature>
<evidence type="ECO:0000256" key="6">
    <source>
        <dbReference type="ARBA" id="ARBA00048528"/>
    </source>
</evidence>
<dbReference type="InterPro" id="IPR001917">
    <property type="entry name" value="Aminotrans_II_pyridoxalP_BS"/>
</dbReference>
<keyword evidence="8" id="KW-1133">Transmembrane helix</keyword>
<keyword evidence="5 7" id="KW-0663">Pyridoxal phosphate</keyword>
<evidence type="ECO:0000259" key="9">
    <source>
        <dbReference type="Pfam" id="PF00155"/>
    </source>
</evidence>
<dbReference type="Gene3D" id="3.90.1150.10">
    <property type="entry name" value="Aspartate Aminotransferase, domain 1"/>
    <property type="match status" value="1"/>
</dbReference>
<gene>
    <name evidence="10" type="primary">sptB</name>
    <name evidence="10" type="ORF">TCON_1764</name>
</gene>
<organism evidence="10 11">
    <name type="scientific">Astathelohania contejeani</name>
    <dbReference type="NCBI Taxonomy" id="164912"/>
    <lineage>
        <taxon>Eukaryota</taxon>
        <taxon>Fungi</taxon>
        <taxon>Fungi incertae sedis</taxon>
        <taxon>Microsporidia</taxon>
        <taxon>Astathelohaniidae</taxon>
        <taxon>Astathelohania</taxon>
    </lineage>
</organism>
<evidence type="ECO:0000256" key="4">
    <source>
        <dbReference type="ARBA" id="ARBA00022679"/>
    </source>
</evidence>
<evidence type="ECO:0000256" key="8">
    <source>
        <dbReference type="SAM" id="Phobius"/>
    </source>
</evidence>
<evidence type="ECO:0000256" key="2">
    <source>
        <dbReference type="ARBA" id="ARBA00008392"/>
    </source>
</evidence>
<dbReference type="Gene3D" id="3.40.640.10">
    <property type="entry name" value="Type I PLP-dependent aspartate aminotransferase-like (Major domain)"/>
    <property type="match status" value="1"/>
</dbReference>
<dbReference type="PANTHER" id="PTHR13693:SF3">
    <property type="entry name" value="LD36009P"/>
    <property type="match status" value="1"/>
</dbReference>
<keyword evidence="8" id="KW-0472">Membrane</keyword>
<dbReference type="Proteomes" id="UP001516464">
    <property type="component" value="Unassembled WGS sequence"/>
</dbReference>
<accession>A0ABQ7HXX7</accession>
<protein>
    <recommendedName>
        <fullName evidence="3">serine C-palmitoyltransferase</fullName>
        <ecNumber evidence="3">2.3.1.50</ecNumber>
    </recommendedName>
</protein>
<dbReference type="EC" id="2.3.1.50" evidence="3"/>
<dbReference type="InterPro" id="IPR015424">
    <property type="entry name" value="PyrdxlP-dep_Trfase"/>
</dbReference>
<keyword evidence="4" id="KW-0808">Transferase</keyword>
<sequence>MDNRFIPIVTLFTTYYSYLMLIIFGYIRDIFGIIFQPQNFRHLYRSNGIQPLYSIFESFYARRLYNRLKDCWNRPIRGVPGRKIQVLERISNDNNNTLQLTGNIIKCLNLSSYNYMGFATNEGSITKHVLEAVSLYPVNYAAPVIDIGLHPIIRELELTMAEFLYQEDCIVFPMGFGTNSCNIPVLLAPGSLILSDELNHVSIITGSKMSFSTTCKFPHNNMKRLEELLIFHISQGQPGTHRDWDRIFVLVEGIYSMEGTIVKLPELIELKKKYKFYLFVDEAHSIGAIGKTGRGVCEYTGVDFRDVDILMGTFTKGFGSSGGYIAGNKKIINYLRRFSDFTLYGEQMSPIVAMQTLQALKCLKETKHGKRVTRRLHRNTREFRSRLEKLGFVLFGHKDSPVVPILICNPGKLAPFSRMCLERGVAVVVVGHPATPVITSRARICISASHTRSDILSAVNVINEVGSILGMKKNK</sequence>
<dbReference type="PANTHER" id="PTHR13693">
    <property type="entry name" value="CLASS II AMINOTRANSFERASE/8-AMINO-7-OXONONANOATE SYNTHASE"/>
    <property type="match status" value="1"/>
</dbReference>
<reference evidence="10 11" key="1">
    <citation type="submission" date="2019-01" db="EMBL/GenBank/DDBJ databases">
        <title>Genomes sequencing and comparative genomics of infectious freshwater microsporidia, Cucumispora dikerogammari and Thelohania contejeani.</title>
        <authorList>
            <person name="Cormier A."/>
            <person name="Giraud I."/>
            <person name="Wattier R."/>
            <person name="Teixeira M."/>
            <person name="Grandjean F."/>
            <person name="Rigaud T."/>
            <person name="Cordaux R."/>
        </authorList>
    </citation>
    <scope>NUCLEOTIDE SEQUENCE [LARGE SCALE GENOMIC DNA]</scope>
    <source>
        <strain evidence="10">T1</strain>
        <tissue evidence="10">Spores</tissue>
    </source>
</reference>
<comment type="cofactor">
    <cofactor evidence="1 7">
        <name>pyridoxal 5'-phosphate</name>
        <dbReference type="ChEBI" id="CHEBI:597326"/>
    </cofactor>
</comment>
<dbReference type="InterPro" id="IPR004839">
    <property type="entry name" value="Aminotransferase_I/II_large"/>
</dbReference>
<dbReference type="Pfam" id="PF00155">
    <property type="entry name" value="Aminotran_1_2"/>
    <property type="match status" value="1"/>
</dbReference>
<comment type="caution">
    <text evidence="10">The sequence shown here is derived from an EMBL/GenBank/DDBJ whole genome shotgun (WGS) entry which is preliminary data.</text>
</comment>
<dbReference type="InterPro" id="IPR050087">
    <property type="entry name" value="AON_synthase_class-II"/>
</dbReference>
<dbReference type="EMBL" id="SBIQ01000140">
    <property type="protein sequence ID" value="KAF7683021.1"/>
    <property type="molecule type" value="Genomic_DNA"/>
</dbReference>
<dbReference type="InterPro" id="IPR015421">
    <property type="entry name" value="PyrdxlP-dep_Trfase_major"/>
</dbReference>
<evidence type="ECO:0000256" key="1">
    <source>
        <dbReference type="ARBA" id="ARBA00001933"/>
    </source>
</evidence>
<comment type="similarity">
    <text evidence="2 7">Belongs to the class-II pyridoxal-phosphate-dependent aminotransferase family.</text>
</comment>
<name>A0ABQ7HXX7_9MICR</name>
<evidence type="ECO:0000256" key="5">
    <source>
        <dbReference type="ARBA" id="ARBA00022898"/>
    </source>
</evidence>
<evidence type="ECO:0000256" key="3">
    <source>
        <dbReference type="ARBA" id="ARBA00013220"/>
    </source>
</evidence>
<keyword evidence="8" id="KW-0812">Transmembrane</keyword>
<dbReference type="PROSITE" id="PS00599">
    <property type="entry name" value="AA_TRANSFER_CLASS_2"/>
    <property type="match status" value="1"/>
</dbReference>
<feature type="transmembrane region" description="Helical" evidence="8">
    <location>
        <begin position="15"/>
        <end position="35"/>
    </location>
</feature>
<dbReference type="InterPro" id="IPR015422">
    <property type="entry name" value="PyrdxlP-dep_Trfase_small"/>
</dbReference>
<comment type="catalytic activity">
    <reaction evidence="6">
        <text>L-serine + hexadecanoyl-CoA + H(+) = 3-oxosphinganine + CO2 + CoA</text>
        <dbReference type="Rhea" id="RHEA:14761"/>
        <dbReference type="ChEBI" id="CHEBI:15378"/>
        <dbReference type="ChEBI" id="CHEBI:16526"/>
        <dbReference type="ChEBI" id="CHEBI:33384"/>
        <dbReference type="ChEBI" id="CHEBI:57287"/>
        <dbReference type="ChEBI" id="CHEBI:57379"/>
        <dbReference type="ChEBI" id="CHEBI:58299"/>
        <dbReference type="EC" id="2.3.1.50"/>
    </reaction>
</comment>
<evidence type="ECO:0000313" key="10">
    <source>
        <dbReference type="EMBL" id="KAF7683021.1"/>
    </source>
</evidence>
<evidence type="ECO:0000256" key="7">
    <source>
        <dbReference type="RuleBase" id="RU003693"/>
    </source>
</evidence>